<comment type="caution">
    <text evidence="2">The sequence shown here is derived from an EMBL/GenBank/DDBJ whole genome shotgun (WGS) entry which is preliminary data.</text>
</comment>
<evidence type="ECO:0000313" key="2">
    <source>
        <dbReference type="EMBL" id="KAB1185070.1"/>
    </source>
</evidence>
<dbReference type="AlphaFoldDB" id="A0A643JUG4"/>
<gene>
    <name evidence="2" type="ORF">Hfx1149_16235</name>
</gene>
<evidence type="ECO:0000256" key="1">
    <source>
        <dbReference type="SAM" id="MobiDB-lite"/>
    </source>
</evidence>
<feature type="compositionally biased region" description="Basic and acidic residues" evidence="1">
    <location>
        <begin position="1"/>
        <end position="12"/>
    </location>
</feature>
<name>A0A643JUG4_9EURY</name>
<reference evidence="2" key="1">
    <citation type="submission" date="2019-09" db="EMBL/GenBank/DDBJ databases">
        <title>Genomic analysis of Haloferax sp. CBA1149.</title>
        <authorList>
            <person name="Roh S.W."/>
        </authorList>
    </citation>
    <scope>NUCLEOTIDE SEQUENCE</scope>
    <source>
        <strain evidence="2">CBA1149</strain>
    </source>
</reference>
<organism evidence="2">
    <name type="scientific">Haloferax sp. CBA1149</name>
    <dbReference type="NCBI Taxonomy" id="2650753"/>
    <lineage>
        <taxon>Archaea</taxon>
        <taxon>Methanobacteriati</taxon>
        <taxon>Methanobacteriota</taxon>
        <taxon>Stenosarchaea group</taxon>
        <taxon>Halobacteria</taxon>
        <taxon>Halobacteriales</taxon>
        <taxon>Haloferacaceae</taxon>
        <taxon>Haloferax</taxon>
    </lineage>
</organism>
<sequence>MDNDRQMHDGDTRPSPTIDRQNQVDRLWDHLEATLPRFEALPGVVGVTLNGGISRGYGDELSEIDVTLYLTDTVHEAWVAGRAPIATGITVVDGQLYDIAVERIEAVEEGTWSETEQWDRSYAEILSDPDGRLAATFDEHLGSPPGLDHAEGLLFDCWWHFELATTCWVHRRDAVQAHYVLSGAVEPLIKSLFAVNEAYLPHEKWLVNLSRSLSWRPDDWETRLQSAIATGDGSMETVHERRDVIASLWDDVDRYARKQADEDVPVRWMQRTFYRALSSLVESEQVPYEKWDAAFGGGLLAMDPFASVARLDGDTVSLDETALDELTADELYDWHYQVVEAVSDRN</sequence>
<accession>A0A643JUG4</accession>
<evidence type="ECO:0008006" key="3">
    <source>
        <dbReference type="Google" id="ProtNLM"/>
    </source>
</evidence>
<dbReference type="EMBL" id="VZUS01000005">
    <property type="protein sequence ID" value="KAB1185070.1"/>
    <property type="molecule type" value="Genomic_DNA"/>
</dbReference>
<dbReference type="RefSeq" id="WP_151139781.1">
    <property type="nucleotide sequence ID" value="NZ_VZUS01000005.1"/>
</dbReference>
<feature type="region of interest" description="Disordered" evidence="1">
    <location>
        <begin position="1"/>
        <end position="20"/>
    </location>
</feature>
<protein>
    <recommendedName>
        <fullName evidence="3">DUF4037 domain-containing protein</fullName>
    </recommendedName>
</protein>
<proteinExistence type="predicted"/>